<dbReference type="Gene3D" id="3.10.180.10">
    <property type="entry name" value="2,3-Dihydroxybiphenyl 1,2-Dioxygenase, domain 1"/>
    <property type="match status" value="1"/>
</dbReference>
<evidence type="ECO:0000313" key="2">
    <source>
        <dbReference type="EMBL" id="KOF04261.1"/>
    </source>
</evidence>
<reference evidence="3" key="1">
    <citation type="submission" date="2014-11" db="EMBL/GenBank/DDBJ databases">
        <title>Genome sequencing of Roseivirga sp. D-25.</title>
        <authorList>
            <person name="Selvaratnam C."/>
            <person name="Thevarajoo S."/>
            <person name="Goh K.M."/>
            <person name="Eee R."/>
            <person name="Chan K.-G."/>
            <person name="Chong C.S."/>
        </authorList>
    </citation>
    <scope>NUCLEOTIDE SEQUENCE [LARGE SCALE GENOMIC DNA]</scope>
    <source>
        <strain evidence="3">D-25</strain>
    </source>
</reference>
<protein>
    <submittedName>
        <fullName evidence="2">Glyoxalase</fullName>
    </submittedName>
</protein>
<sequence length="123" mass="13374">MKLGAFSVSLSVKDLKASKDFYEALGFTAFAGDMEKNYLIMKNGNALVGLFQGMFPNNILTFNPGWDENAQKLESFDDVRAIQKELKSKGIELQSAADENTSGPASLVVTDPDGNAILIDQHV</sequence>
<dbReference type="PROSITE" id="PS51819">
    <property type="entry name" value="VOC"/>
    <property type="match status" value="1"/>
</dbReference>
<feature type="domain" description="VOC" evidence="1">
    <location>
        <begin position="4"/>
        <end position="122"/>
    </location>
</feature>
<gene>
    <name evidence="2" type="ORF">OB69_01675</name>
</gene>
<dbReference type="SUPFAM" id="SSF54593">
    <property type="entry name" value="Glyoxalase/Bleomycin resistance protein/Dihydroxybiphenyl dioxygenase"/>
    <property type="match status" value="1"/>
</dbReference>
<dbReference type="InterPro" id="IPR004360">
    <property type="entry name" value="Glyas_Fos-R_dOase_dom"/>
</dbReference>
<evidence type="ECO:0000313" key="3">
    <source>
        <dbReference type="Proteomes" id="UP000036908"/>
    </source>
</evidence>
<dbReference type="RefSeq" id="WP_053221961.1">
    <property type="nucleotide sequence ID" value="NZ_JSVA01000003.1"/>
</dbReference>
<dbReference type="AlphaFoldDB" id="A0A0L8APU5"/>
<dbReference type="Proteomes" id="UP000036908">
    <property type="component" value="Unassembled WGS sequence"/>
</dbReference>
<dbReference type="PANTHER" id="PTHR36503:SF1">
    <property type="entry name" value="BLR2520 PROTEIN"/>
    <property type="match status" value="1"/>
</dbReference>
<dbReference type="PATRIC" id="fig|1566026.4.peg.2033"/>
<dbReference type="EMBL" id="JSVA01000003">
    <property type="protein sequence ID" value="KOF04261.1"/>
    <property type="molecule type" value="Genomic_DNA"/>
</dbReference>
<name>A0A0L8APU5_9BACT</name>
<comment type="caution">
    <text evidence="2">The sequence shown here is derived from an EMBL/GenBank/DDBJ whole genome shotgun (WGS) entry which is preliminary data.</text>
</comment>
<organism evidence="2 3">
    <name type="scientific">Roseivirga seohaensis subsp. aquiponti</name>
    <dbReference type="NCBI Taxonomy" id="1566026"/>
    <lineage>
        <taxon>Bacteria</taxon>
        <taxon>Pseudomonadati</taxon>
        <taxon>Bacteroidota</taxon>
        <taxon>Cytophagia</taxon>
        <taxon>Cytophagales</taxon>
        <taxon>Roseivirgaceae</taxon>
        <taxon>Roseivirga</taxon>
    </lineage>
</organism>
<evidence type="ECO:0000259" key="1">
    <source>
        <dbReference type="PROSITE" id="PS51819"/>
    </source>
</evidence>
<accession>A0A0L8APU5</accession>
<dbReference type="PANTHER" id="PTHR36503">
    <property type="entry name" value="BLR2520 PROTEIN"/>
    <property type="match status" value="1"/>
</dbReference>
<dbReference type="Pfam" id="PF00903">
    <property type="entry name" value="Glyoxalase"/>
    <property type="match status" value="1"/>
</dbReference>
<dbReference type="InterPro" id="IPR037523">
    <property type="entry name" value="VOC_core"/>
</dbReference>
<keyword evidence="3" id="KW-1185">Reference proteome</keyword>
<dbReference type="OrthoDB" id="2719609at2"/>
<dbReference type="InterPro" id="IPR029068">
    <property type="entry name" value="Glyas_Bleomycin-R_OHBP_Dase"/>
</dbReference>
<proteinExistence type="predicted"/>